<dbReference type="FunFam" id="3.10.50.40:FF:000006">
    <property type="entry name" value="Peptidyl-prolyl cis-trans isomerase"/>
    <property type="match status" value="1"/>
</dbReference>
<sequence length="358" mass="38820">MSISGEPWNLELEPGKKYSYLVEREFRVTNAALGEELADEKGRSVVKVAYIDPNTDDDSDDDDAAQTQIETVLCSLRAGLVEQCKLDVTFPPATELEWQVTGKNKVYLLGNFILSPDMPPYGDMSDISSDEEGYRLEDVSSDVEVPADAMDDSDEEPKLKSKKRPRESDASLPDETPDLSKLTKNQRKKLAKKLKGEDGEAVPVGGDTPAKDEKKAKKDTPSKKEKETPSKPSAAADGEKKKKGGDERTLPSGLKIRDAKLGTGPAAKKGQRLQMRYIGKLPNGKIFDKNTSGSPFVFKLGKGEVIKGWDEGLAGMQVGGERVLTIPGNLAYGPRPPKGSGIPPNATLLFEVKLLAAS</sequence>
<dbReference type="SUPFAM" id="SSF54534">
    <property type="entry name" value="FKBP-like"/>
    <property type="match status" value="1"/>
</dbReference>
<feature type="region of interest" description="Disordered" evidence="7">
    <location>
        <begin position="123"/>
        <end position="268"/>
    </location>
</feature>
<dbReference type="PROSITE" id="PS50059">
    <property type="entry name" value="FKBP_PPIASE"/>
    <property type="match status" value="1"/>
</dbReference>
<dbReference type="InterPro" id="IPR023566">
    <property type="entry name" value="PPIase_Fpr3/Fpr4-like"/>
</dbReference>
<evidence type="ECO:0000256" key="2">
    <source>
        <dbReference type="ARBA" id="ARBA00007838"/>
    </source>
</evidence>
<dbReference type="PIRSF" id="PIRSF001473">
    <property type="entry name" value="FK506-bp_FPR3"/>
    <property type="match status" value="1"/>
</dbReference>
<keyword evidence="3 5" id="KW-0697">Rotamase</keyword>
<comment type="catalytic activity">
    <reaction evidence="1 5 6">
        <text>[protein]-peptidylproline (omega=180) = [protein]-peptidylproline (omega=0)</text>
        <dbReference type="Rhea" id="RHEA:16237"/>
        <dbReference type="Rhea" id="RHEA-COMP:10747"/>
        <dbReference type="Rhea" id="RHEA-COMP:10748"/>
        <dbReference type="ChEBI" id="CHEBI:83833"/>
        <dbReference type="ChEBI" id="CHEBI:83834"/>
        <dbReference type="EC" id="5.2.1.8"/>
    </reaction>
</comment>
<dbReference type="InterPro" id="IPR001179">
    <property type="entry name" value="PPIase_FKBP_dom"/>
</dbReference>
<keyword evidence="10" id="KW-1185">Reference proteome</keyword>
<dbReference type="Gene3D" id="3.10.50.40">
    <property type="match status" value="1"/>
</dbReference>
<proteinExistence type="inferred from homology"/>
<dbReference type="GO" id="GO:0005730">
    <property type="term" value="C:nucleolus"/>
    <property type="evidence" value="ECO:0007669"/>
    <property type="project" value="TreeGrafter"/>
</dbReference>
<dbReference type="Proteomes" id="UP000077266">
    <property type="component" value="Unassembled WGS sequence"/>
</dbReference>
<name>A0A165ZQT6_EXIGL</name>
<feature type="compositionally biased region" description="Basic residues" evidence="7">
    <location>
        <begin position="184"/>
        <end position="193"/>
    </location>
</feature>
<evidence type="ECO:0000259" key="8">
    <source>
        <dbReference type="PROSITE" id="PS50059"/>
    </source>
</evidence>
<dbReference type="EMBL" id="KV426202">
    <property type="protein sequence ID" value="KZV85029.1"/>
    <property type="molecule type" value="Genomic_DNA"/>
</dbReference>
<organism evidence="9 10">
    <name type="scientific">Exidia glandulosa HHB12029</name>
    <dbReference type="NCBI Taxonomy" id="1314781"/>
    <lineage>
        <taxon>Eukaryota</taxon>
        <taxon>Fungi</taxon>
        <taxon>Dikarya</taxon>
        <taxon>Basidiomycota</taxon>
        <taxon>Agaricomycotina</taxon>
        <taxon>Agaricomycetes</taxon>
        <taxon>Auriculariales</taxon>
        <taxon>Exidiaceae</taxon>
        <taxon>Exidia</taxon>
    </lineage>
</organism>
<dbReference type="PANTHER" id="PTHR43811:SF19">
    <property type="entry name" value="39 KDA FK506-BINDING NUCLEAR PROTEIN"/>
    <property type="match status" value="1"/>
</dbReference>
<feature type="compositionally biased region" description="Basic and acidic residues" evidence="7">
    <location>
        <begin position="209"/>
        <end position="229"/>
    </location>
</feature>
<dbReference type="STRING" id="1314781.A0A165ZQT6"/>
<dbReference type="InterPro" id="IPR046357">
    <property type="entry name" value="PPIase_dom_sf"/>
</dbReference>
<dbReference type="Pfam" id="PF17800">
    <property type="entry name" value="NPL"/>
    <property type="match status" value="1"/>
</dbReference>
<keyword evidence="4 5" id="KW-0413">Isomerase</keyword>
<evidence type="ECO:0000256" key="3">
    <source>
        <dbReference type="ARBA" id="ARBA00023110"/>
    </source>
</evidence>
<dbReference type="FunCoup" id="A0A165ZQT6">
    <property type="interactions" value="49"/>
</dbReference>
<dbReference type="GO" id="GO:0000785">
    <property type="term" value="C:chromatin"/>
    <property type="evidence" value="ECO:0007669"/>
    <property type="project" value="TreeGrafter"/>
</dbReference>
<dbReference type="PANTHER" id="PTHR43811">
    <property type="entry name" value="FKBP-TYPE PEPTIDYL-PROLYL CIS-TRANS ISOMERASE FKPA"/>
    <property type="match status" value="1"/>
</dbReference>
<dbReference type="GO" id="GO:0003755">
    <property type="term" value="F:peptidyl-prolyl cis-trans isomerase activity"/>
    <property type="evidence" value="ECO:0007669"/>
    <property type="project" value="UniProtKB-KW"/>
</dbReference>
<evidence type="ECO:0000313" key="9">
    <source>
        <dbReference type="EMBL" id="KZV85029.1"/>
    </source>
</evidence>
<dbReference type="InParanoid" id="A0A165ZQT6"/>
<reference evidence="9 10" key="1">
    <citation type="journal article" date="2016" name="Mol. Biol. Evol.">
        <title>Comparative Genomics of Early-Diverging Mushroom-Forming Fungi Provides Insights into the Origins of Lignocellulose Decay Capabilities.</title>
        <authorList>
            <person name="Nagy L.G."/>
            <person name="Riley R."/>
            <person name="Tritt A."/>
            <person name="Adam C."/>
            <person name="Daum C."/>
            <person name="Floudas D."/>
            <person name="Sun H."/>
            <person name="Yadav J.S."/>
            <person name="Pangilinan J."/>
            <person name="Larsson K.H."/>
            <person name="Matsuura K."/>
            <person name="Barry K."/>
            <person name="Labutti K."/>
            <person name="Kuo R."/>
            <person name="Ohm R.A."/>
            <person name="Bhattacharya S.S."/>
            <person name="Shirouzu T."/>
            <person name="Yoshinaga Y."/>
            <person name="Martin F.M."/>
            <person name="Grigoriev I.V."/>
            <person name="Hibbett D.S."/>
        </authorList>
    </citation>
    <scope>NUCLEOTIDE SEQUENCE [LARGE SCALE GENOMIC DNA]</scope>
    <source>
        <strain evidence="9 10">HHB12029</strain>
    </source>
</reference>
<dbReference type="EC" id="5.2.1.8" evidence="5"/>
<evidence type="ECO:0000256" key="6">
    <source>
        <dbReference type="PROSITE-ProRule" id="PRU00277"/>
    </source>
</evidence>
<accession>A0A165ZQT6</accession>
<dbReference type="Pfam" id="PF00254">
    <property type="entry name" value="FKBP_C"/>
    <property type="match status" value="1"/>
</dbReference>
<evidence type="ECO:0000256" key="4">
    <source>
        <dbReference type="ARBA" id="ARBA00023235"/>
    </source>
</evidence>
<comment type="similarity">
    <text evidence="2">Belongs to the FKBP-type PPIase family. FKBP3/4 subfamily.</text>
</comment>
<evidence type="ECO:0000256" key="5">
    <source>
        <dbReference type="PIRNR" id="PIRNR001473"/>
    </source>
</evidence>
<dbReference type="AlphaFoldDB" id="A0A165ZQT6"/>
<evidence type="ECO:0000256" key="1">
    <source>
        <dbReference type="ARBA" id="ARBA00000971"/>
    </source>
</evidence>
<protein>
    <recommendedName>
        <fullName evidence="5">FK506-binding protein</fullName>
        <ecNumber evidence="5">5.2.1.8</ecNumber>
    </recommendedName>
</protein>
<dbReference type="InterPro" id="IPR041232">
    <property type="entry name" value="NPL"/>
</dbReference>
<feature type="compositionally biased region" description="Basic and acidic residues" evidence="7">
    <location>
        <begin position="237"/>
        <end position="260"/>
    </location>
</feature>
<dbReference type="Gene3D" id="2.60.120.340">
    <property type="entry name" value="Nucleoplasmin core domain"/>
    <property type="match status" value="1"/>
</dbReference>
<feature type="domain" description="PPIase FKBP-type" evidence="8">
    <location>
        <begin position="270"/>
        <end position="358"/>
    </location>
</feature>
<evidence type="ECO:0000256" key="7">
    <source>
        <dbReference type="SAM" id="MobiDB-lite"/>
    </source>
</evidence>
<gene>
    <name evidence="9" type="ORF">EXIGLDRAFT_775961</name>
</gene>
<dbReference type="OrthoDB" id="77911at2759"/>
<evidence type="ECO:0000313" key="10">
    <source>
        <dbReference type="Proteomes" id="UP000077266"/>
    </source>
</evidence>